<dbReference type="Pfam" id="PF01882">
    <property type="entry name" value="DUF58"/>
    <property type="match status" value="1"/>
</dbReference>
<gene>
    <name evidence="2" type="ORF">MSBRW_2078</name>
</gene>
<reference evidence="2 3" key="1">
    <citation type="submission" date="2014-07" db="EMBL/GenBank/DDBJ databases">
        <title>Methanogenic archaea and the global carbon cycle.</title>
        <authorList>
            <person name="Henriksen J.R."/>
            <person name="Luke J."/>
            <person name="Reinhart S."/>
            <person name="Benedict M.N."/>
            <person name="Youngblut N.D."/>
            <person name="Metcalf M.E."/>
            <person name="Whitaker R.J."/>
            <person name="Metcalf W.W."/>
        </authorList>
    </citation>
    <scope>NUCLEOTIDE SEQUENCE [LARGE SCALE GENOMIC DNA]</scope>
    <source>
        <strain evidence="2 3">Wiesmoor</strain>
    </source>
</reference>
<dbReference type="PANTHER" id="PTHR33608:SF6">
    <property type="entry name" value="BLL2464 PROTEIN"/>
    <property type="match status" value="1"/>
</dbReference>
<dbReference type="HOGENOM" id="CLU_054927_3_1_2"/>
<dbReference type="AlphaFoldDB" id="A0A0E3LLI5"/>
<dbReference type="GO" id="GO:0051301">
    <property type="term" value="P:cell division"/>
    <property type="evidence" value="ECO:0007669"/>
    <property type="project" value="UniProtKB-KW"/>
</dbReference>
<dbReference type="Gene3D" id="3.40.50.410">
    <property type="entry name" value="von Willebrand factor, type A domain"/>
    <property type="match status" value="1"/>
</dbReference>
<dbReference type="Proteomes" id="UP000033038">
    <property type="component" value="Chromosome"/>
</dbReference>
<feature type="domain" description="DUF58" evidence="1">
    <location>
        <begin position="63"/>
        <end position="275"/>
    </location>
</feature>
<accession>A0A0E3LLI5</accession>
<evidence type="ECO:0000313" key="2">
    <source>
        <dbReference type="EMBL" id="AKB51331.1"/>
    </source>
</evidence>
<evidence type="ECO:0000259" key="1">
    <source>
        <dbReference type="Pfam" id="PF01882"/>
    </source>
</evidence>
<name>A0A0E3LLI5_METBA</name>
<dbReference type="EMBL" id="CP009526">
    <property type="protein sequence ID" value="AKB51331.1"/>
    <property type="molecule type" value="Genomic_DNA"/>
</dbReference>
<dbReference type="RefSeq" id="WP_011307595.1">
    <property type="nucleotide sequence ID" value="NZ_CP009526.1"/>
</dbReference>
<proteinExistence type="predicted"/>
<dbReference type="InterPro" id="IPR002881">
    <property type="entry name" value="DUF58"/>
</dbReference>
<dbReference type="KEGG" id="mbw:MSBRW_2078"/>
<organism evidence="2 3">
    <name type="scientific">Methanosarcina barkeri str. Wiesmoor</name>
    <dbReference type="NCBI Taxonomy" id="1434109"/>
    <lineage>
        <taxon>Archaea</taxon>
        <taxon>Methanobacteriati</taxon>
        <taxon>Methanobacteriota</taxon>
        <taxon>Stenosarchaea group</taxon>
        <taxon>Methanomicrobia</taxon>
        <taxon>Methanosarcinales</taxon>
        <taxon>Methanosarcinaceae</taxon>
        <taxon>Methanosarcina</taxon>
    </lineage>
</organism>
<dbReference type="SUPFAM" id="SSF53300">
    <property type="entry name" value="vWA-like"/>
    <property type="match status" value="1"/>
</dbReference>
<evidence type="ECO:0000313" key="3">
    <source>
        <dbReference type="Proteomes" id="UP000033038"/>
    </source>
</evidence>
<dbReference type="InterPro" id="IPR036465">
    <property type="entry name" value="vWFA_dom_sf"/>
</dbReference>
<dbReference type="PATRIC" id="fig|1434109.4.peg.2671"/>
<dbReference type="PANTHER" id="PTHR33608">
    <property type="entry name" value="BLL2464 PROTEIN"/>
    <property type="match status" value="1"/>
</dbReference>
<sequence>MFEGVTKIGWRQRQDMDSTKHKIDTSFLTQLDRYALPIRNRVTAVHSGSHLSTKKGSGLDLVDHRKYNPGDSLKKIDWNLYARTEKLYIRRFEEDKNLNMVILLDASTSMLIPENNPNKFEYASTVAIGISYIVMRYNDQYMIATFAENVDYTKALKGREEFLRTIDNLSRISVNGKTKLSDCADSIYPKIKSKSMILVISDFLDDPDSIRYAVHRLYRHELVLIHIYDETERNLPETVDGTVKFIDGETNEEFSISVGQEFRKEYAAEFEKHMAELDKIAHDFKIPYFKISIDNRPIDTVLTIIGKG</sequence>
<dbReference type="GeneID" id="24823602"/>
<keyword evidence="2" id="KW-0132">Cell division</keyword>
<protein>
    <submittedName>
        <fullName evidence="2">Cell division protein DivIC (FtsB), stabilizes FtsL against RasP cleavage</fullName>
    </submittedName>
</protein>
<keyword evidence="2" id="KW-0131">Cell cycle</keyword>